<accession>A0A914QZ25</accession>
<reference evidence="11" key="1">
    <citation type="submission" date="2022-11" db="UniProtKB">
        <authorList>
            <consortium name="WormBaseParasite"/>
        </authorList>
    </citation>
    <scope>IDENTIFICATION</scope>
</reference>
<dbReference type="GO" id="GO:0035556">
    <property type="term" value="P:intracellular signal transduction"/>
    <property type="evidence" value="ECO:0007669"/>
    <property type="project" value="TreeGrafter"/>
</dbReference>
<dbReference type="Pfam" id="PF00069">
    <property type="entry name" value="Pkinase"/>
    <property type="match status" value="1"/>
</dbReference>
<dbReference type="GO" id="GO:0005737">
    <property type="term" value="C:cytoplasm"/>
    <property type="evidence" value="ECO:0007669"/>
    <property type="project" value="TreeGrafter"/>
</dbReference>
<evidence type="ECO:0000256" key="7">
    <source>
        <dbReference type="SAM" id="Coils"/>
    </source>
</evidence>
<dbReference type="SUPFAM" id="SSF56112">
    <property type="entry name" value="Protein kinase-like (PK-like)"/>
    <property type="match status" value="1"/>
</dbReference>
<evidence type="ECO:0000313" key="11">
    <source>
        <dbReference type="WBParaSite" id="PDA_v2.g4315.t1"/>
    </source>
</evidence>
<protein>
    <submittedName>
        <fullName evidence="11">Protein kinase domain-containing protein</fullName>
    </submittedName>
</protein>
<evidence type="ECO:0000256" key="2">
    <source>
        <dbReference type="ARBA" id="ARBA00022527"/>
    </source>
</evidence>
<evidence type="ECO:0000259" key="8">
    <source>
        <dbReference type="PROSITE" id="PS50011"/>
    </source>
</evidence>
<evidence type="ECO:0000256" key="3">
    <source>
        <dbReference type="ARBA" id="ARBA00022679"/>
    </source>
</evidence>
<dbReference type="AlphaFoldDB" id="A0A914QZ25"/>
<dbReference type="Gene3D" id="1.10.510.10">
    <property type="entry name" value="Transferase(Phosphotransferase) domain 1"/>
    <property type="match status" value="1"/>
</dbReference>
<evidence type="ECO:0000256" key="6">
    <source>
        <dbReference type="ARBA" id="ARBA00022840"/>
    </source>
</evidence>
<keyword evidence="1" id="KW-0813">Transport</keyword>
<keyword evidence="6" id="KW-0067">ATP-binding</keyword>
<dbReference type="GO" id="GO:0000226">
    <property type="term" value="P:microtubule cytoskeleton organization"/>
    <property type="evidence" value="ECO:0007669"/>
    <property type="project" value="TreeGrafter"/>
</dbReference>
<evidence type="ECO:0000259" key="9">
    <source>
        <dbReference type="PROSITE" id="PS51511"/>
    </source>
</evidence>
<keyword evidence="10" id="KW-1185">Reference proteome</keyword>
<evidence type="ECO:0000313" key="10">
    <source>
        <dbReference type="Proteomes" id="UP000887578"/>
    </source>
</evidence>
<dbReference type="PANTHER" id="PTHR24346">
    <property type="entry name" value="MAP/MICROTUBULE AFFINITY-REGULATING KINASE"/>
    <property type="match status" value="1"/>
</dbReference>
<dbReference type="InterPro" id="IPR037245">
    <property type="entry name" value="FIP-RBD_C_sf"/>
</dbReference>
<dbReference type="PROSITE" id="PS50011">
    <property type="entry name" value="PROTEIN_KINASE_DOM"/>
    <property type="match status" value="1"/>
</dbReference>
<dbReference type="InterPro" id="IPR000719">
    <property type="entry name" value="Prot_kinase_dom"/>
</dbReference>
<keyword evidence="2" id="KW-0723">Serine/threonine-protein kinase</keyword>
<keyword evidence="7" id="KW-0175">Coiled coil</keyword>
<dbReference type="PROSITE" id="PS51511">
    <property type="entry name" value="FIP_RBD"/>
    <property type="match status" value="1"/>
</dbReference>
<feature type="coiled-coil region" evidence="7">
    <location>
        <begin position="106"/>
        <end position="140"/>
    </location>
</feature>
<organism evidence="10 11">
    <name type="scientific">Panagrolaimus davidi</name>
    <dbReference type="NCBI Taxonomy" id="227884"/>
    <lineage>
        <taxon>Eukaryota</taxon>
        <taxon>Metazoa</taxon>
        <taxon>Ecdysozoa</taxon>
        <taxon>Nematoda</taxon>
        <taxon>Chromadorea</taxon>
        <taxon>Rhabditida</taxon>
        <taxon>Tylenchina</taxon>
        <taxon>Panagrolaimomorpha</taxon>
        <taxon>Panagrolaimoidea</taxon>
        <taxon>Panagrolaimidae</taxon>
        <taxon>Panagrolaimus</taxon>
    </lineage>
</organism>
<dbReference type="GO" id="GO:0005524">
    <property type="term" value="F:ATP binding"/>
    <property type="evidence" value="ECO:0007669"/>
    <property type="project" value="UniProtKB-KW"/>
</dbReference>
<dbReference type="SUPFAM" id="SSF144270">
    <property type="entry name" value="Eferin C-derminal domain-like"/>
    <property type="match status" value="1"/>
</dbReference>
<dbReference type="InterPro" id="IPR019018">
    <property type="entry name" value="Rab-bd_FIP-RBD"/>
</dbReference>
<evidence type="ECO:0000256" key="4">
    <source>
        <dbReference type="ARBA" id="ARBA00022741"/>
    </source>
</evidence>
<keyword evidence="3" id="KW-0808">Transferase</keyword>
<feature type="domain" description="Protein kinase" evidence="8">
    <location>
        <begin position="1"/>
        <end position="156"/>
    </location>
</feature>
<evidence type="ECO:0000256" key="1">
    <source>
        <dbReference type="ARBA" id="ARBA00022448"/>
    </source>
</evidence>
<dbReference type="GO" id="GO:0050321">
    <property type="term" value="F:tau-protein kinase activity"/>
    <property type="evidence" value="ECO:0007669"/>
    <property type="project" value="TreeGrafter"/>
</dbReference>
<name>A0A914QZ25_9BILA</name>
<keyword evidence="5" id="KW-0418">Kinase</keyword>
<proteinExistence type="predicted"/>
<sequence>MEVEGAGIFRQLCEAVYCLHHTLGVVHTYENNDIKLADFGFARHISQAQTSTSFYGTKPYSAPQLVQQKPYNSYAADCYASGVVTIRPASIALSSGFASLGSQNVNSALTKVVEHLRKELHQKETKIRDLQEYLDKLLSRVIETHPEVLQVNNRHY</sequence>
<dbReference type="PANTHER" id="PTHR24346:SF82">
    <property type="entry name" value="KP78A-RELATED"/>
    <property type="match status" value="1"/>
</dbReference>
<dbReference type="Proteomes" id="UP000887578">
    <property type="component" value="Unplaced"/>
</dbReference>
<feature type="domain" description="FIP-RBD" evidence="9">
    <location>
        <begin position="90"/>
        <end position="152"/>
    </location>
</feature>
<evidence type="ECO:0000256" key="5">
    <source>
        <dbReference type="ARBA" id="ARBA00022777"/>
    </source>
</evidence>
<dbReference type="InterPro" id="IPR011009">
    <property type="entry name" value="Kinase-like_dom_sf"/>
</dbReference>
<keyword evidence="4" id="KW-0547">Nucleotide-binding</keyword>
<dbReference type="WBParaSite" id="PDA_v2.g4315.t1">
    <property type="protein sequence ID" value="PDA_v2.g4315.t1"/>
    <property type="gene ID" value="PDA_v2.g4315"/>
</dbReference>